<evidence type="ECO:0000313" key="3">
    <source>
        <dbReference type="Proteomes" id="UP000704712"/>
    </source>
</evidence>
<accession>A0A8S9UU12</accession>
<feature type="region of interest" description="Disordered" evidence="1">
    <location>
        <begin position="318"/>
        <end position="411"/>
    </location>
</feature>
<dbReference type="EMBL" id="JAACNO010000856">
    <property type="protein sequence ID" value="KAF4144486.1"/>
    <property type="molecule type" value="Genomic_DNA"/>
</dbReference>
<reference evidence="2" key="1">
    <citation type="submission" date="2020-03" db="EMBL/GenBank/DDBJ databases">
        <title>Hybrid Assembly of Korean Phytophthora infestans isolates.</title>
        <authorList>
            <person name="Prokchorchik M."/>
            <person name="Lee Y."/>
            <person name="Seo J."/>
            <person name="Cho J.-H."/>
            <person name="Park Y.-E."/>
            <person name="Jang D.-C."/>
            <person name="Im J.-S."/>
            <person name="Choi J.-G."/>
            <person name="Park H.-J."/>
            <person name="Lee G.-B."/>
            <person name="Lee Y.-G."/>
            <person name="Hong S.-Y."/>
            <person name="Cho K."/>
            <person name="Sohn K.H."/>
        </authorList>
    </citation>
    <scope>NUCLEOTIDE SEQUENCE</scope>
    <source>
        <strain evidence="2">KR_2_A2</strain>
    </source>
</reference>
<organism evidence="2 3">
    <name type="scientific">Phytophthora infestans</name>
    <name type="common">Potato late blight agent</name>
    <name type="synonym">Botrytis infestans</name>
    <dbReference type="NCBI Taxonomy" id="4787"/>
    <lineage>
        <taxon>Eukaryota</taxon>
        <taxon>Sar</taxon>
        <taxon>Stramenopiles</taxon>
        <taxon>Oomycota</taxon>
        <taxon>Peronosporomycetes</taxon>
        <taxon>Peronosporales</taxon>
        <taxon>Peronosporaceae</taxon>
        <taxon>Phytophthora</taxon>
    </lineage>
</organism>
<dbReference type="Proteomes" id="UP000704712">
    <property type="component" value="Unassembled WGS sequence"/>
</dbReference>
<evidence type="ECO:0000256" key="1">
    <source>
        <dbReference type="SAM" id="MobiDB-lite"/>
    </source>
</evidence>
<dbReference type="AlphaFoldDB" id="A0A8S9UU12"/>
<sequence length="566" mass="57840">MRCTRGFHKPLKLPNDDQHDVNYLNTESLQSGLLSPTVKIERELDDFVDLRDKVYSGMFLAHSAQYCKLCSVELDAVVNGVDSGGVTFTLFGVKRVMCKLSKFTKYLLRCTVQLMLKVVASHKFWFLKRCTLSCSHQAQPRYHTNTNYSPSPLMFAISTERNRAQREDRSLTPYHSLCPHVVTREDITPHFIAHSSIREQQTTTFSTRQLDMKTAAAFATFLALSLFVSTNEVQATPALRGLRSNADDSQATEDDESRKDHHHHVKVVKKVKKIAIPVPVAVEVPQFIPVPISAPSAVIASSNNAIVSSNNNAVAAPGPGAVGPGAPGAPGPGAPGPATPAPTTPSGQPAPTPAATSNGRSRPTPAPTNGGVSGNQLPAAPTNGGASGDQVPAAPVTAPQGGGAGMSGVPPSSGFGNGNAFGAGLGATSAGRGIPANGGAFGGAIGNNPGFAGNGMSGFGGVNRMGAPGGGMFGGPVAGMGGGLNGNGGGGFGQPTGFRMQGGSTFGGFGGQGAMGNFGQAGNNGLAGAAGGRGQLGFGGAAPGGFGGGNALGGGFDRRERWRRRR</sequence>
<feature type="compositionally biased region" description="Pro residues" evidence="1">
    <location>
        <begin position="327"/>
        <end position="352"/>
    </location>
</feature>
<comment type="caution">
    <text evidence="2">The sequence shown here is derived from an EMBL/GenBank/DDBJ whole genome shotgun (WGS) entry which is preliminary data.</text>
</comment>
<feature type="region of interest" description="Disordered" evidence="1">
    <location>
        <begin position="241"/>
        <end position="266"/>
    </location>
</feature>
<proteinExistence type="predicted"/>
<evidence type="ECO:0000313" key="2">
    <source>
        <dbReference type="EMBL" id="KAF4144486.1"/>
    </source>
</evidence>
<gene>
    <name evidence="2" type="ORF">GN958_ATG06334</name>
</gene>
<name>A0A8S9UU12_PHYIN</name>
<protein>
    <submittedName>
        <fullName evidence="2">Uncharacterized protein</fullName>
    </submittedName>
</protein>